<evidence type="ECO:0000313" key="8">
    <source>
        <dbReference type="Proteomes" id="UP001235712"/>
    </source>
</evidence>
<keyword evidence="4 6" id="KW-1133">Transmembrane helix</keyword>
<evidence type="ECO:0000256" key="3">
    <source>
        <dbReference type="ARBA" id="ARBA00022692"/>
    </source>
</evidence>
<dbReference type="PANTHER" id="PTHR23513">
    <property type="entry name" value="INTEGRAL MEMBRANE EFFLUX PROTEIN-RELATED"/>
    <property type="match status" value="1"/>
</dbReference>
<keyword evidence="8" id="KW-1185">Reference proteome</keyword>
<sequence>MTLARYLAGATLARSADAGAAVGLVLLAQTAPGVGNRPLTGALLVTAQTAPHLLGPLLGRQLDRARDARVLIAGACAAYGLLLSLAALLLGRAPLGLVIVLVALAGPLGPLLTGGLSSRLSAIGAQSGVNQRRAQGWDSLSYGIAGTVGTALVAGLASITGARASIIVLGGSTLVAAVLVAGLPRTETPTGPAFPAREAVRLFTRPGPLRRVMLTVLAAAFPGGAVAVIAVAMADDLGVSVDTAGLLTAVFGAGYLTASLAMIARPLRGEPERLAALTVSLVGAGFALCALAPGYPLAAVAFFVLGATNAPNFTATLAARTLYSPPRAQGQVFVTMGALKIGASSAGAAAAGLSLALGPRVLLLAGAVLILATAAGVTLERRRARQEEPAIAG</sequence>
<dbReference type="InterPro" id="IPR036259">
    <property type="entry name" value="MFS_trans_sf"/>
</dbReference>
<dbReference type="Gene3D" id="1.20.1250.20">
    <property type="entry name" value="MFS general substrate transporter like domains"/>
    <property type="match status" value="1"/>
</dbReference>
<name>A0ABT9PEB4_9ACTN</name>
<feature type="transmembrane region" description="Helical" evidence="6">
    <location>
        <begin position="96"/>
        <end position="118"/>
    </location>
</feature>
<accession>A0ABT9PEB4</accession>
<gene>
    <name evidence="7" type="ORF">J2S57_006782</name>
</gene>
<evidence type="ECO:0000256" key="2">
    <source>
        <dbReference type="ARBA" id="ARBA00022475"/>
    </source>
</evidence>
<feature type="transmembrane region" description="Helical" evidence="6">
    <location>
        <begin position="246"/>
        <end position="267"/>
    </location>
</feature>
<keyword evidence="3 6" id="KW-0812">Transmembrane</keyword>
<comment type="caution">
    <text evidence="7">The sequence shown here is derived from an EMBL/GenBank/DDBJ whole genome shotgun (WGS) entry which is preliminary data.</text>
</comment>
<feature type="transmembrane region" description="Helical" evidence="6">
    <location>
        <begin position="361"/>
        <end position="379"/>
    </location>
</feature>
<feature type="transmembrane region" description="Helical" evidence="6">
    <location>
        <begin position="165"/>
        <end position="183"/>
    </location>
</feature>
<keyword evidence="2" id="KW-1003">Cell membrane</keyword>
<organism evidence="7 8">
    <name type="scientific">Kineosporia succinea</name>
    <dbReference type="NCBI Taxonomy" id="84632"/>
    <lineage>
        <taxon>Bacteria</taxon>
        <taxon>Bacillati</taxon>
        <taxon>Actinomycetota</taxon>
        <taxon>Actinomycetes</taxon>
        <taxon>Kineosporiales</taxon>
        <taxon>Kineosporiaceae</taxon>
        <taxon>Kineosporia</taxon>
    </lineage>
</organism>
<comment type="subcellular location">
    <subcellularLocation>
        <location evidence="1">Cell membrane</location>
        <topology evidence="1">Multi-pass membrane protein</topology>
    </subcellularLocation>
</comment>
<feature type="transmembrane region" description="Helical" evidence="6">
    <location>
        <begin position="70"/>
        <end position="90"/>
    </location>
</feature>
<dbReference type="PANTHER" id="PTHR23513:SF11">
    <property type="entry name" value="STAPHYLOFERRIN A TRANSPORTER"/>
    <property type="match status" value="1"/>
</dbReference>
<dbReference type="EMBL" id="JAUSQZ010000001">
    <property type="protein sequence ID" value="MDP9831033.1"/>
    <property type="molecule type" value="Genomic_DNA"/>
</dbReference>
<evidence type="ECO:0000256" key="1">
    <source>
        <dbReference type="ARBA" id="ARBA00004651"/>
    </source>
</evidence>
<evidence type="ECO:0000256" key="6">
    <source>
        <dbReference type="SAM" id="Phobius"/>
    </source>
</evidence>
<feature type="transmembrane region" description="Helical" evidence="6">
    <location>
        <begin position="274"/>
        <end position="293"/>
    </location>
</feature>
<dbReference type="Pfam" id="PF07690">
    <property type="entry name" value="MFS_1"/>
    <property type="match status" value="1"/>
</dbReference>
<dbReference type="RefSeq" id="WP_307250417.1">
    <property type="nucleotide sequence ID" value="NZ_JAUSQZ010000001.1"/>
</dbReference>
<dbReference type="SUPFAM" id="SSF103473">
    <property type="entry name" value="MFS general substrate transporter"/>
    <property type="match status" value="1"/>
</dbReference>
<proteinExistence type="predicted"/>
<feature type="transmembrane region" description="Helical" evidence="6">
    <location>
        <begin position="139"/>
        <end position="159"/>
    </location>
</feature>
<dbReference type="Proteomes" id="UP001235712">
    <property type="component" value="Unassembled WGS sequence"/>
</dbReference>
<dbReference type="InterPro" id="IPR011701">
    <property type="entry name" value="MFS"/>
</dbReference>
<keyword evidence="5 6" id="KW-0472">Membrane</keyword>
<evidence type="ECO:0000313" key="7">
    <source>
        <dbReference type="EMBL" id="MDP9831033.1"/>
    </source>
</evidence>
<evidence type="ECO:0000256" key="5">
    <source>
        <dbReference type="ARBA" id="ARBA00023136"/>
    </source>
</evidence>
<evidence type="ECO:0000256" key="4">
    <source>
        <dbReference type="ARBA" id="ARBA00022989"/>
    </source>
</evidence>
<reference evidence="7 8" key="1">
    <citation type="submission" date="2023-07" db="EMBL/GenBank/DDBJ databases">
        <title>Sequencing the genomes of 1000 actinobacteria strains.</title>
        <authorList>
            <person name="Klenk H.-P."/>
        </authorList>
    </citation>
    <scope>NUCLEOTIDE SEQUENCE [LARGE SCALE GENOMIC DNA]</scope>
    <source>
        <strain evidence="7 8">DSM 44388</strain>
    </source>
</reference>
<feature type="transmembrane region" description="Helical" evidence="6">
    <location>
        <begin position="212"/>
        <end position="234"/>
    </location>
</feature>
<protein>
    <submittedName>
        <fullName evidence="7">MFS family arabinose efflux permease</fullName>
    </submittedName>
</protein>